<reference evidence="1 2" key="1">
    <citation type="journal article" date="2024" name="G3 (Bethesda)">
        <title>Genome assembly of Hibiscus sabdariffa L. provides insights into metabolisms of medicinal natural products.</title>
        <authorList>
            <person name="Kim T."/>
        </authorList>
    </citation>
    <scope>NUCLEOTIDE SEQUENCE [LARGE SCALE GENOMIC DNA]</scope>
    <source>
        <strain evidence="1">TK-2024</strain>
        <tissue evidence="1">Old leaves</tissue>
    </source>
</reference>
<protein>
    <submittedName>
        <fullName evidence="1">Uncharacterized protein</fullName>
    </submittedName>
</protein>
<gene>
    <name evidence="1" type="ORF">V6N11_030273</name>
</gene>
<comment type="caution">
    <text evidence="1">The sequence shown here is derived from an EMBL/GenBank/DDBJ whole genome shotgun (WGS) entry which is preliminary data.</text>
</comment>
<dbReference type="EMBL" id="JBBPBN010000057">
    <property type="protein sequence ID" value="KAK8988901.1"/>
    <property type="molecule type" value="Genomic_DNA"/>
</dbReference>
<organism evidence="1 2">
    <name type="scientific">Hibiscus sabdariffa</name>
    <name type="common">roselle</name>
    <dbReference type="NCBI Taxonomy" id="183260"/>
    <lineage>
        <taxon>Eukaryota</taxon>
        <taxon>Viridiplantae</taxon>
        <taxon>Streptophyta</taxon>
        <taxon>Embryophyta</taxon>
        <taxon>Tracheophyta</taxon>
        <taxon>Spermatophyta</taxon>
        <taxon>Magnoliopsida</taxon>
        <taxon>eudicotyledons</taxon>
        <taxon>Gunneridae</taxon>
        <taxon>Pentapetalae</taxon>
        <taxon>rosids</taxon>
        <taxon>malvids</taxon>
        <taxon>Malvales</taxon>
        <taxon>Malvaceae</taxon>
        <taxon>Malvoideae</taxon>
        <taxon>Hibiscus</taxon>
    </lineage>
</organism>
<dbReference type="Proteomes" id="UP001396334">
    <property type="component" value="Unassembled WGS sequence"/>
</dbReference>
<sequence length="254" mass="29481">MFTLRVKQPFLLNHSSLVLSFQSLLRIRSYVVSVVWRPPFEKHSRFSSVDGLRRGYEWQQGVVGLRFSVTDLWIDKGHGGFRGFNQFQERKVFVLRPFKRWCFYMFRGVAFNIEAREARRSKLLRESHWKFEATFDFGNGQYSSFLLLTCHGFMVIKNQTTRLLWNTAAVKNCLFAMAEGIVIQGDGDKEVGVKKSLCFGYVLFAFYSTFVHPCTYDEIITVLSIDVGGIRGIIPGTILAFPEVQQKFVLQEYY</sequence>
<proteinExistence type="predicted"/>
<keyword evidence="2" id="KW-1185">Reference proteome</keyword>
<name>A0ABR2PKE7_9ROSI</name>
<evidence type="ECO:0000313" key="2">
    <source>
        <dbReference type="Proteomes" id="UP001396334"/>
    </source>
</evidence>
<evidence type="ECO:0000313" key="1">
    <source>
        <dbReference type="EMBL" id="KAK8988901.1"/>
    </source>
</evidence>
<accession>A0ABR2PKE7</accession>